<keyword evidence="1" id="KW-0547">Nucleotide-binding</keyword>
<dbReference type="Proteomes" id="UP001185706">
    <property type="component" value="Unassembled WGS sequence"/>
</dbReference>
<name>A0AAE4NM72_9CORY</name>
<keyword evidence="2 4" id="KW-0067">ATP-binding</keyword>
<evidence type="ECO:0000313" key="5">
    <source>
        <dbReference type="Proteomes" id="UP001185706"/>
    </source>
</evidence>
<dbReference type="InterPro" id="IPR015854">
    <property type="entry name" value="ABC_transpr_LolD-like"/>
</dbReference>
<dbReference type="SMART" id="SM00382">
    <property type="entry name" value="AAA"/>
    <property type="match status" value="1"/>
</dbReference>
<comment type="caution">
    <text evidence="4">The sequence shown here is derived from an EMBL/GenBank/DDBJ whole genome shotgun (WGS) entry which is preliminary data.</text>
</comment>
<dbReference type="InterPro" id="IPR027417">
    <property type="entry name" value="P-loop_NTPase"/>
</dbReference>
<feature type="domain" description="ABC transporter" evidence="3">
    <location>
        <begin position="2"/>
        <end position="213"/>
    </location>
</feature>
<dbReference type="GO" id="GO:0022857">
    <property type="term" value="F:transmembrane transporter activity"/>
    <property type="evidence" value="ECO:0007669"/>
    <property type="project" value="TreeGrafter"/>
</dbReference>
<evidence type="ECO:0000256" key="1">
    <source>
        <dbReference type="ARBA" id="ARBA00022741"/>
    </source>
</evidence>
<dbReference type="Gene3D" id="3.40.50.300">
    <property type="entry name" value="P-loop containing nucleotide triphosphate hydrolases"/>
    <property type="match status" value="1"/>
</dbReference>
<accession>A0AAE4NM72</accession>
<organism evidence="4 5">
    <name type="scientific">Corynebacterium tuberculostearicum</name>
    <dbReference type="NCBI Taxonomy" id="38304"/>
    <lineage>
        <taxon>Bacteria</taxon>
        <taxon>Bacillati</taxon>
        <taxon>Actinomycetota</taxon>
        <taxon>Actinomycetes</taxon>
        <taxon>Mycobacteriales</taxon>
        <taxon>Corynebacteriaceae</taxon>
        <taxon>Corynebacterium</taxon>
    </lineage>
</organism>
<proteinExistence type="predicted"/>
<dbReference type="AlphaFoldDB" id="A0AAE4NM72"/>
<dbReference type="RefSeq" id="WP_316993398.1">
    <property type="nucleotide sequence ID" value="NZ_JAVBIB010000008.1"/>
</dbReference>
<evidence type="ECO:0000313" key="4">
    <source>
        <dbReference type="EMBL" id="MDV2419326.1"/>
    </source>
</evidence>
<dbReference type="InterPro" id="IPR003439">
    <property type="entry name" value="ABC_transporter-like_ATP-bd"/>
</dbReference>
<dbReference type="InterPro" id="IPR017871">
    <property type="entry name" value="ABC_transporter-like_CS"/>
</dbReference>
<dbReference type="GO" id="GO:0005886">
    <property type="term" value="C:plasma membrane"/>
    <property type="evidence" value="ECO:0007669"/>
    <property type="project" value="TreeGrafter"/>
</dbReference>
<dbReference type="EMBL" id="JAVBIB010000008">
    <property type="protein sequence ID" value="MDV2419326.1"/>
    <property type="molecule type" value="Genomic_DNA"/>
</dbReference>
<gene>
    <name evidence="4" type="ORF">RAE03_05960</name>
</gene>
<dbReference type="GO" id="GO:0005524">
    <property type="term" value="F:ATP binding"/>
    <property type="evidence" value="ECO:0007669"/>
    <property type="project" value="UniProtKB-KW"/>
</dbReference>
<dbReference type="Pfam" id="PF00005">
    <property type="entry name" value="ABC_tran"/>
    <property type="match status" value="1"/>
</dbReference>
<evidence type="ECO:0000259" key="3">
    <source>
        <dbReference type="PROSITE" id="PS50893"/>
    </source>
</evidence>
<dbReference type="InterPro" id="IPR003593">
    <property type="entry name" value="AAA+_ATPase"/>
</dbReference>
<reference evidence="4" key="1">
    <citation type="submission" date="2023-08" db="EMBL/GenBank/DDBJ databases">
        <title>Genomic characterization of the C. tuberculostearicum species complex, a ubiquitous member of the human skin microbiome.</title>
        <authorList>
            <person name="Ahmed N."/>
            <person name="Deming C."/>
            <person name="Conlan S."/>
            <person name="Segre J."/>
        </authorList>
    </citation>
    <scope>NUCLEOTIDE SEQUENCE</scope>
    <source>
        <strain evidence="4">CTNIH22</strain>
    </source>
</reference>
<dbReference type="PROSITE" id="PS00211">
    <property type="entry name" value="ABC_TRANSPORTER_1"/>
    <property type="match status" value="1"/>
</dbReference>
<sequence length="213" mass="23107">MLKLENLSVKLSKKSSPLFSIDSVHEPGTLTWIRGTSGSGKSTLLRVISGLQKPTSGTVNIFGHDLWSSSSRNRDKFRAKSMGIVFQDSGVVPCLTIDENLSFAQGLSGVTADSDANSSLLAQLNMSDYGASLPHELSVGQRQRAAIATAMSKKPQLVFADEPTSALDEDNAYSVLRYLHNYIVRNHAIALVVSHDDRLAQFCDQVLEIGVNQ</sequence>
<protein>
    <submittedName>
        <fullName evidence="4">ABC transporter ATP-binding protein</fullName>
    </submittedName>
</protein>
<dbReference type="PANTHER" id="PTHR24220">
    <property type="entry name" value="IMPORT ATP-BINDING PROTEIN"/>
    <property type="match status" value="1"/>
</dbReference>
<dbReference type="PROSITE" id="PS50893">
    <property type="entry name" value="ABC_TRANSPORTER_2"/>
    <property type="match status" value="1"/>
</dbReference>
<dbReference type="SUPFAM" id="SSF52540">
    <property type="entry name" value="P-loop containing nucleoside triphosphate hydrolases"/>
    <property type="match status" value="1"/>
</dbReference>
<evidence type="ECO:0000256" key="2">
    <source>
        <dbReference type="ARBA" id="ARBA00022840"/>
    </source>
</evidence>
<dbReference type="GO" id="GO:0016887">
    <property type="term" value="F:ATP hydrolysis activity"/>
    <property type="evidence" value="ECO:0007669"/>
    <property type="project" value="InterPro"/>
</dbReference>